<dbReference type="EMBL" id="CACVKT020003287">
    <property type="protein sequence ID" value="CAC5382913.1"/>
    <property type="molecule type" value="Genomic_DNA"/>
</dbReference>
<evidence type="ECO:0000313" key="2">
    <source>
        <dbReference type="EMBL" id="CAC5382913.1"/>
    </source>
</evidence>
<dbReference type="PANTHER" id="PTHR28574:SF1">
    <property type="entry name" value="RIKEN CDNA 6820408C15 GENE"/>
    <property type="match status" value="1"/>
</dbReference>
<organism evidence="2 3">
    <name type="scientific">Mytilus coruscus</name>
    <name type="common">Sea mussel</name>
    <dbReference type="NCBI Taxonomy" id="42192"/>
    <lineage>
        <taxon>Eukaryota</taxon>
        <taxon>Metazoa</taxon>
        <taxon>Spiralia</taxon>
        <taxon>Lophotrochozoa</taxon>
        <taxon>Mollusca</taxon>
        <taxon>Bivalvia</taxon>
        <taxon>Autobranchia</taxon>
        <taxon>Pteriomorphia</taxon>
        <taxon>Mytilida</taxon>
        <taxon>Mytiloidea</taxon>
        <taxon>Mytilidae</taxon>
        <taxon>Mytilinae</taxon>
        <taxon>Mytilus</taxon>
    </lineage>
</organism>
<evidence type="ECO:0000256" key="1">
    <source>
        <dbReference type="SAM" id="Coils"/>
    </source>
</evidence>
<dbReference type="AlphaFoldDB" id="A0A6J8BGV9"/>
<feature type="coiled-coil region" evidence="1">
    <location>
        <begin position="279"/>
        <end position="313"/>
    </location>
</feature>
<dbReference type="InterPro" id="IPR029236">
    <property type="entry name" value="DUF4618"/>
</dbReference>
<gene>
    <name evidence="2" type="ORF">MCOR_18702</name>
</gene>
<dbReference type="Pfam" id="PF15397">
    <property type="entry name" value="DUF4618"/>
    <property type="match status" value="1"/>
</dbReference>
<keyword evidence="3" id="KW-1185">Reference proteome</keyword>
<accession>A0A6J8BGV9</accession>
<protein>
    <submittedName>
        <fullName evidence="2">Uncharacterized protein</fullName>
    </submittedName>
</protein>
<dbReference type="OrthoDB" id="10003267at2759"/>
<dbReference type="PANTHER" id="PTHR28574">
    <property type="entry name" value="RIKEN CDNA 6820408C15"/>
    <property type="match status" value="1"/>
</dbReference>
<reference evidence="2 3" key="1">
    <citation type="submission" date="2020-06" db="EMBL/GenBank/DDBJ databases">
        <authorList>
            <person name="Li R."/>
            <person name="Bekaert M."/>
        </authorList>
    </citation>
    <scope>NUCLEOTIDE SEQUENCE [LARGE SCALE GENOMIC DNA]</scope>
    <source>
        <strain evidence="3">wild</strain>
    </source>
</reference>
<keyword evidence="1" id="KW-0175">Coiled coil</keyword>
<sequence>MAGAPAKEDLMKTLDSKLEFADYEQWTRRSKPSKTQVKPDASKSFLVGLRAKSAEPSKGIHVPTYREKKEAAKQAELDKGRTERIKILELRIKTRKRTNEEYKKRSFELLNENIKIRCAVETEEHGTLDDVKALLRRYEKYRGGISTLNTNFSREHKETKDELEQTKQRTQMILSALEEKVDALDRKLKNKQEELHTLLNYKDKEYPVKAMRIATLQKEIQSLKISNQEDQEDLEHIIYTELSKYEKDRSKRSQAITKEITEKAISMMHPSLKDMALQNMVMSKEIEIHRKNQEQLKQENRQIEEEVQRLLRDPKTNTRYQMFPEFFPQREKCTPDMDVILDIPTQQWLPI</sequence>
<name>A0A6J8BGV9_MYTCO</name>
<evidence type="ECO:0000313" key="3">
    <source>
        <dbReference type="Proteomes" id="UP000507470"/>
    </source>
</evidence>
<feature type="coiled-coil region" evidence="1">
    <location>
        <begin position="149"/>
        <end position="233"/>
    </location>
</feature>
<dbReference type="Proteomes" id="UP000507470">
    <property type="component" value="Unassembled WGS sequence"/>
</dbReference>
<proteinExistence type="predicted"/>